<gene>
    <name evidence="7" type="ORF">PVAND_000992</name>
</gene>
<dbReference type="InterPro" id="IPR000577">
    <property type="entry name" value="Carb_kinase_FGGY"/>
</dbReference>
<evidence type="ECO:0000256" key="2">
    <source>
        <dbReference type="ARBA" id="ARBA00022679"/>
    </source>
</evidence>
<dbReference type="InterPro" id="IPR018485">
    <property type="entry name" value="FGGY_C"/>
</dbReference>
<dbReference type="Pfam" id="PF00370">
    <property type="entry name" value="FGGY_N"/>
    <property type="match status" value="1"/>
</dbReference>
<dbReference type="InterPro" id="IPR043129">
    <property type="entry name" value="ATPase_NBD"/>
</dbReference>
<keyword evidence="8" id="KW-1185">Reference proteome</keyword>
<organism evidence="7 8">
    <name type="scientific">Polypedilum vanderplanki</name>
    <name type="common">Sleeping chironomid midge</name>
    <dbReference type="NCBI Taxonomy" id="319348"/>
    <lineage>
        <taxon>Eukaryota</taxon>
        <taxon>Metazoa</taxon>
        <taxon>Ecdysozoa</taxon>
        <taxon>Arthropoda</taxon>
        <taxon>Hexapoda</taxon>
        <taxon>Insecta</taxon>
        <taxon>Pterygota</taxon>
        <taxon>Neoptera</taxon>
        <taxon>Endopterygota</taxon>
        <taxon>Diptera</taxon>
        <taxon>Nematocera</taxon>
        <taxon>Chironomoidea</taxon>
        <taxon>Chironomidae</taxon>
        <taxon>Chironominae</taxon>
        <taxon>Polypedilum</taxon>
        <taxon>Polypedilum</taxon>
    </lineage>
</organism>
<dbReference type="GO" id="GO:0005829">
    <property type="term" value="C:cytosol"/>
    <property type="evidence" value="ECO:0007669"/>
    <property type="project" value="TreeGrafter"/>
</dbReference>
<keyword evidence="3 4" id="KW-0418">Kinase</keyword>
<keyword evidence="4" id="KW-0067">ATP-binding</keyword>
<dbReference type="EC" id="2.7.1.17" evidence="4"/>
<evidence type="ECO:0000259" key="6">
    <source>
        <dbReference type="Pfam" id="PF02782"/>
    </source>
</evidence>
<dbReference type="GO" id="GO:0042732">
    <property type="term" value="P:D-xylose metabolic process"/>
    <property type="evidence" value="ECO:0007669"/>
    <property type="project" value="UniProtKB-UniRule"/>
</dbReference>
<comment type="similarity">
    <text evidence="1 4">Belongs to the FGGY kinase family.</text>
</comment>
<dbReference type="EMBL" id="JADBJN010000003">
    <property type="protein sequence ID" value="KAG5670751.1"/>
    <property type="molecule type" value="Genomic_DNA"/>
</dbReference>
<evidence type="ECO:0000313" key="8">
    <source>
        <dbReference type="Proteomes" id="UP001107558"/>
    </source>
</evidence>
<accession>A0A9J6BM72</accession>
<sequence>MEKTYLGLDLSTQKLKAVLINDKLEILHQAEVKFDVDFPEFQTNGGVKAGENKNEFFCDPVMWVKAVDTVLDRMVLQGANFTSVLAISGSAQQHGSVYWNQHGIDKLQNLDPDMFLYNQINSDAFAVKKSPIWMDSSTTKQCKEMEEAVGGRDEMVKITGSKCYERFTAAQIRKIFQQQRDAYDNTVRISLVSSFLASIFLNKIAPIDYSDGSGMNLLDINERRWSQKCLDACADGVEEKLGQPVPTASILGKIGTFFVQRYNFSTSTKVIAFTGDNASAVAGLNIHDDWLAFSLGTSDTIMLSLNHHPCFTDGHVLIHPTKENGFMGLLCFKNGALVRDTFKKAEANNSWEIFTECLQNSPRGNNGYMALHYLSQEILPNVPAGSLRWCALDTYENHSKRQPLIQFPVQQIEIRALIEGQMLNRKAFAMDMGFNFGENTKILATGGSSMNSAILQVMSDVFNSPVYIQKTPEAACLGAAYRAKYVLYMETAKENGDTYENYHDYIKKYCDMKHYYIHRVVEPHGDSKIIYEPMLKRYREMVQVMLDRQL</sequence>
<protein>
    <recommendedName>
        <fullName evidence="4">Xylulose kinase</fullName>
        <ecNumber evidence="4">2.7.1.17</ecNumber>
    </recommendedName>
</protein>
<dbReference type="PANTHER" id="PTHR10196">
    <property type="entry name" value="SUGAR KINASE"/>
    <property type="match status" value="1"/>
</dbReference>
<dbReference type="GO" id="GO:0004856">
    <property type="term" value="F:D-xylulokinase activity"/>
    <property type="evidence" value="ECO:0007669"/>
    <property type="project" value="UniProtKB-UniRule"/>
</dbReference>
<dbReference type="Gene3D" id="3.30.420.40">
    <property type="match status" value="2"/>
</dbReference>
<comment type="caution">
    <text evidence="7">The sequence shown here is derived from an EMBL/GenBank/DDBJ whole genome shotgun (WGS) entry which is preliminary data.</text>
</comment>
<evidence type="ECO:0000256" key="3">
    <source>
        <dbReference type="ARBA" id="ARBA00022777"/>
    </source>
</evidence>
<dbReference type="InterPro" id="IPR042024">
    <property type="entry name" value="D-XK_euk"/>
</dbReference>
<dbReference type="GO" id="GO:0005524">
    <property type="term" value="F:ATP binding"/>
    <property type="evidence" value="ECO:0007669"/>
    <property type="project" value="UniProtKB-KW"/>
</dbReference>
<dbReference type="GO" id="GO:0005997">
    <property type="term" value="P:xylulose metabolic process"/>
    <property type="evidence" value="ECO:0007669"/>
    <property type="project" value="UniProtKB-UniRule"/>
</dbReference>
<dbReference type="InterPro" id="IPR018484">
    <property type="entry name" value="FGGY_N"/>
</dbReference>
<dbReference type="PIRSF" id="PIRSF000538">
    <property type="entry name" value="GlpK"/>
    <property type="match status" value="1"/>
</dbReference>
<dbReference type="FunFam" id="3.30.420.40:FF:000118">
    <property type="entry name" value="Xylulose kinase 2"/>
    <property type="match status" value="1"/>
</dbReference>
<keyword evidence="2 4" id="KW-0808">Transferase</keyword>
<evidence type="ECO:0000313" key="7">
    <source>
        <dbReference type="EMBL" id="KAG5670751.1"/>
    </source>
</evidence>
<name>A0A9J6BM72_POLVA</name>
<dbReference type="AlphaFoldDB" id="A0A9J6BM72"/>
<evidence type="ECO:0000256" key="1">
    <source>
        <dbReference type="ARBA" id="ARBA00009156"/>
    </source>
</evidence>
<comment type="function">
    <text evidence="4">Phosphorylates D-xylulose to produce D-xylulose 5-phosphate, a molecule that may play an important role in the regulation of glucose metabolism and lipogenesis.</text>
</comment>
<evidence type="ECO:0000259" key="5">
    <source>
        <dbReference type="Pfam" id="PF00370"/>
    </source>
</evidence>
<dbReference type="PANTHER" id="PTHR10196:SF57">
    <property type="entry name" value="XYLULOSE KINASE"/>
    <property type="match status" value="1"/>
</dbReference>
<feature type="domain" description="Carbohydrate kinase FGGY C-terminal" evidence="6">
    <location>
        <begin position="291"/>
        <end position="484"/>
    </location>
</feature>
<reference evidence="7" key="1">
    <citation type="submission" date="2021-03" db="EMBL/GenBank/DDBJ databases">
        <title>Chromosome level genome of the anhydrobiotic midge Polypedilum vanderplanki.</title>
        <authorList>
            <person name="Yoshida Y."/>
            <person name="Kikawada T."/>
            <person name="Gusev O."/>
        </authorList>
    </citation>
    <scope>NUCLEOTIDE SEQUENCE</scope>
    <source>
        <strain evidence="7">NIAS01</strain>
        <tissue evidence="7">Whole body or cell culture</tissue>
    </source>
</reference>
<dbReference type="SUPFAM" id="SSF53067">
    <property type="entry name" value="Actin-like ATPase domain"/>
    <property type="match status" value="2"/>
</dbReference>
<dbReference type="Proteomes" id="UP001107558">
    <property type="component" value="Chromosome 3"/>
</dbReference>
<feature type="domain" description="Carbohydrate kinase FGGY N-terminal" evidence="5">
    <location>
        <begin position="131"/>
        <end position="283"/>
    </location>
</feature>
<dbReference type="CDD" id="cd07776">
    <property type="entry name" value="ASKHA_NBD_FGGY_SpXK-like"/>
    <property type="match status" value="1"/>
</dbReference>
<keyword evidence="4" id="KW-0119">Carbohydrate metabolism</keyword>
<proteinExistence type="inferred from homology"/>
<dbReference type="OrthoDB" id="1728974at2759"/>
<comment type="catalytic activity">
    <reaction evidence="4">
        <text>D-xylulose + ATP = D-xylulose 5-phosphate + ADP + H(+)</text>
        <dbReference type="Rhea" id="RHEA:10964"/>
        <dbReference type="ChEBI" id="CHEBI:15378"/>
        <dbReference type="ChEBI" id="CHEBI:17140"/>
        <dbReference type="ChEBI" id="CHEBI:30616"/>
        <dbReference type="ChEBI" id="CHEBI:57737"/>
        <dbReference type="ChEBI" id="CHEBI:456216"/>
        <dbReference type="EC" id="2.7.1.17"/>
    </reaction>
</comment>
<keyword evidence="4" id="KW-0547">Nucleotide-binding</keyword>
<evidence type="ECO:0000256" key="4">
    <source>
        <dbReference type="RuleBase" id="RU367058"/>
    </source>
</evidence>
<dbReference type="Pfam" id="PF02782">
    <property type="entry name" value="FGGY_C"/>
    <property type="match status" value="1"/>
</dbReference>
<keyword evidence="4" id="KW-0859">Xylose metabolism</keyword>